<evidence type="ECO:0000313" key="1">
    <source>
        <dbReference type="EMBL" id="SUZ95760.1"/>
    </source>
</evidence>
<accession>A0A381RV66</accession>
<proteinExistence type="predicted"/>
<protein>
    <submittedName>
        <fullName evidence="1">Uncharacterized protein</fullName>
    </submittedName>
</protein>
<organism evidence="1">
    <name type="scientific">marine metagenome</name>
    <dbReference type="NCBI Taxonomy" id="408172"/>
    <lineage>
        <taxon>unclassified sequences</taxon>
        <taxon>metagenomes</taxon>
        <taxon>ecological metagenomes</taxon>
    </lineage>
</organism>
<reference evidence="1" key="1">
    <citation type="submission" date="2018-05" db="EMBL/GenBank/DDBJ databases">
        <authorList>
            <person name="Lanie J.A."/>
            <person name="Ng W.-L."/>
            <person name="Kazmierczak K.M."/>
            <person name="Andrzejewski T.M."/>
            <person name="Davidsen T.M."/>
            <person name="Wayne K.J."/>
            <person name="Tettelin H."/>
            <person name="Glass J.I."/>
            <person name="Rusch D."/>
            <person name="Podicherti R."/>
            <person name="Tsui H.-C.T."/>
            <person name="Winkler M.E."/>
        </authorList>
    </citation>
    <scope>NUCLEOTIDE SEQUENCE</scope>
</reference>
<sequence>MVLLVTQLTIAGNRRTNNEINDSVSSASAYLRLTRGLEPNVFLHVEENNQRTYHTRE</sequence>
<dbReference type="AlphaFoldDB" id="A0A381RV66"/>
<name>A0A381RV66_9ZZZZ</name>
<gene>
    <name evidence="1" type="ORF">METZ01_LOCUS48614</name>
</gene>
<dbReference type="EMBL" id="UINC01002352">
    <property type="protein sequence ID" value="SUZ95760.1"/>
    <property type="molecule type" value="Genomic_DNA"/>
</dbReference>